<keyword evidence="2" id="KW-1185">Reference proteome</keyword>
<evidence type="ECO:0000313" key="2">
    <source>
        <dbReference type="Proteomes" id="UP001596494"/>
    </source>
</evidence>
<reference evidence="2" key="1">
    <citation type="journal article" date="2019" name="Int. J. Syst. Evol. Microbiol.">
        <title>The Global Catalogue of Microorganisms (GCM) 10K type strain sequencing project: providing services to taxonomists for standard genome sequencing and annotation.</title>
        <authorList>
            <consortium name="The Broad Institute Genomics Platform"/>
            <consortium name="The Broad Institute Genome Sequencing Center for Infectious Disease"/>
            <person name="Wu L."/>
            <person name="Ma J."/>
        </authorList>
    </citation>
    <scope>NUCLEOTIDE SEQUENCE [LARGE SCALE GENOMIC DNA]</scope>
    <source>
        <strain evidence="2">CCUG 73951</strain>
    </source>
</reference>
<dbReference type="InterPro" id="IPR021259">
    <property type="entry name" value="DUF2817"/>
</dbReference>
<dbReference type="Proteomes" id="UP001596494">
    <property type="component" value="Unassembled WGS sequence"/>
</dbReference>
<dbReference type="Gene3D" id="3.40.630.10">
    <property type="entry name" value="Zn peptidases"/>
    <property type="match status" value="1"/>
</dbReference>
<sequence>MSEINKYFTSSYEESRTIFRKHLTTIQEKWPEATLSTKSIGEEADNTIDIIFSEARTSNEQVVFMTSGEHGIEGYAGGSVIHLFVEEYIDKIDPETTGICIVHALNPWGMRHYRRVTENNVDLNRNYIYNSSAVPEDINENYAKESDLFLPNGKLKDINKEKTHLFAQLGKGIADEGYQGIKKAKGMGQFEFERGVYYGGKAEEESALYLKELQRKLLSLFDRVIHMDWHTALGPTNEVTAVISEHDPREEEEIKADYQMNNIQKFSPKKVKGDSTNHFFKLKNEEYPDTHLFSALFEFGTFGTGKRAELRELTTIVLENQLYWEGAEKEKDRQWVLEEFQNMFYPEETDWRESVLKEARLAIDNVLTKEGILH</sequence>
<dbReference type="CDD" id="cd06233">
    <property type="entry name" value="M14-like"/>
    <property type="match status" value="1"/>
</dbReference>
<dbReference type="EMBL" id="JBHTBY010000011">
    <property type="protein sequence ID" value="MFC7321726.1"/>
    <property type="molecule type" value="Genomic_DNA"/>
</dbReference>
<dbReference type="Pfam" id="PF10994">
    <property type="entry name" value="DUF2817"/>
    <property type="match status" value="1"/>
</dbReference>
<organism evidence="1 2">
    <name type="scientific">Halobacillus campisalis</name>
    <dbReference type="NCBI Taxonomy" id="435909"/>
    <lineage>
        <taxon>Bacteria</taxon>
        <taxon>Bacillati</taxon>
        <taxon>Bacillota</taxon>
        <taxon>Bacilli</taxon>
        <taxon>Bacillales</taxon>
        <taxon>Bacillaceae</taxon>
        <taxon>Halobacillus</taxon>
    </lineage>
</organism>
<accession>A0ABW2K699</accession>
<dbReference type="RefSeq" id="WP_289216560.1">
    <property type="nucleotide sequence ID" value="NZ_JAPVRC010000007.1"/>
</dbReference>
<proteinExistence type="predicted"/>
<gene>
    <name evidence="1" type="ORF">ACFQMN_12640</name>
</gene>
<evidence type="ECO:0000313" key="1">
    <source>
        <dbReference type="EMBL" id="MFC7321726.1"/>
    </source>
</evidence>
<comment type="caution">
    <text evidence="1">The sequence shown here is derived from an EMBL/GenBank/DDBJ whole genome shotgun (WGS) entry which is preliminary data.</text>
</comment>
<name>A0ABW2K699_9BACI</name>
<dbReference type="SUPFAM" id="SSF53187">
    <property type="entry name" value="Zn-dependent exopeptidases"/>
    <property type="match status" value="1"/>
</dbReference>
<protein>
    <submittedName>
        <fullName evidence="1">M14 family metallopeptidase</fullName>
    </submittedName>
</protein>